<sequence length="168" mass="19638">MNIKKMQLDNIPQLVVIDHNAYGQYGADEEYFRKKLTSPKTKILIVEKEGLITGFTVFEMMEQDEMPKNFSDLKINKLLKGKWMYIIAFTTETNYEDVKYDSQLLRSAEKIARNLKCNTFCVPLSKDHPYPKAYNFFEINGYQKVGSIKWKASPTEKIDCYLYLKSTS</sequence>
<evidence type="ECO:0000313" key="3">
    <source>
        <dbReference type="Proteomes" id="UP000176665"/>
    </source>
</evidence>
<dbReference type="Proteomes" id="UP000176665">
    <property type="component" value="Unassembled WGS sequence"/>
</dbReference>
<dbReference type="SUPFAM" id="SSF55729">
    <property type="entry name" value="Acyl-CoA N-acyltransferases (Nat)"/>
    <property type="match status" value="1"/>
</dbReference>
<feature type="domain" description="N-acetyltransferase" evidence="1">
    <location>
        <begin position="1"/>
        <end position="167"/>
    </location>
</feature>
<name>A0A1F5YS24_9BACT</name>
<reference evidence="2 3" key="1">
    <citation type="journal article" date="2016" name="Nat. Commun.">
        <title>Thousands of microbial genomes shed light on interconnected biogeochemical processes in an aquifer system.</title>
        <authorList>
            <person name="Anantharaman K."/>
            <person name="Brown C.T."/>
            <person name="Hug L.A."/>
            <person name="Sharon I."/>
            <person name="Castelle C.J."/>
            <person name="Probst A.J."/>
            <person name="Thomas B.C."/>
            <person name="Singh A."/>
            <person name="Wilkins M.J."/>
            <person name="Karaoz U."/>
            <person name="Brodie E.L."/>
            <person name="Williams K.H."/>
            <person name="Hubbard S.S."/>
            <person name="Banfield J.F."/>
        </authorList>
    </citation>
    <scope>NUCLEOTIDE SEQUENCE [LARGE SCALE GENOMIC DNA]</scope>
</reference>
<dbReference type="STRING" id="1798371.A2W14_06645"/>
<dbReference type="InterPro" id="IPR000182">
    <property type="entry name" value="GNAT_dom"/>
</dbReference>
<organism evidence="2 3">
    <name type="scientific">Candidatus Gottesmanbacteria bacterium RBG_16_37_8</name>
    <dbReference type="NCBI Taxonomy" id="1798371"/>
    <lineage>
        <taxon>Bacteria</taxon>
        <taxon>Candidatus Gottesmaniibacteriota</taxon>
    </lineage>
</organism>
<accession>A0A1F5YS24</accession>
<dbReference type="InterPro" id="IPR016181">
    <property type="entry name" value="Acyl_CoA_acyltransferase"/>
</dbReference>
<dbReference type="Gene3D" id="3.40.630.30">
    <property type="match status" value="1"/>
</dbReference>
<proteinExistence type="predicted"/>
<evidence type="ECO:0000313" key="2">
    <source>
        <dbReference type="EMBL" id="OGG02777.1"/>
    </source>
</evidence>
<gene>
    <name evidence="2" type="ORF">A2W14_06645</name>
</gene>
<dbReference type="AlphaFoldDB" id="A0A1F5YS24"/>
<evidence type="ECO:0000259" key="1">
    <source>
        <dbReference type="PROSITE" id="PS51186"/>
    </source>
</evidence>
<dbReference type="EMBL" id="MFJA01000052">
    <property type="protein sequence ID" value="OGG02777.1"/>
    <property type="molecule type" value="Genomic_DNA"/>
</dbReference>
<dbReference type="PROSITE" id="PS51186">
    <property type="entry name" value="GNAT"/>
    <property type="match status" value="1"/>
</dbReference>
<comment type="caution">
    <text evidence="2">The sequence shown here is derived from an EMBL/GenBank/DDBJ whole genome shotgun (WGS) entry which is preliminary data.</text>
</comment>
<dbReference type="GO" id="GO:0016747">
    <property type="term" value="F:acyltransferase activity, transferring groups other than amino-acyl groups"/>
    <property type="evidence" value="ECO:0007669"/>
    <property type="project" value="InterPro"/>
</dbReference>
<protein>
    <recommendedName>
        <fullName evidence="1">N-acetyltransferase domain-containing protein</fullName>
    </recommendedName>
</protein>